<dbReference type="Pfam" id="PF00225">
    <property type="entry name" value="Kinesin"/>
    <property type="match status" value="2"/>
</dbReference>
<feature type="region of interest" description="Disordered" evidence="2">
    <location>
        <begin position="902"/>
        <end position="930"/>
    </location>
</feature>
<evidence type="ECO:0000256" key="1">
    <source>
        <dbReference type="PROSITE-ProRule" id="PRU00283"/>
    </source>
</evidence>
<feature type="region of interest" description="Disordered" evidence="2">
    <location>
        <begin position="446"/>
        <end position="505"/>
    </location>
</feature>
<feature type="compositionally biased region" description="Low complexity" evidence="2">
    <location>
        <begin position="1110"/>
        <end position="1122"/>
    </location>
</feature>
<name>A0A0N0P5C2_LEPSE</name>
<feature type="region of interest" description="Disordered" evidence="2">
    <location>
        <begin position="280"/>
        <end position="311"/>
    </location>
</feature>
<keyword evidence="1" id="KW-0067">ATP-binding</keyword>
<dbReference type="PRINTS" id="PR00380">
    <property type="entry name" value="KINESINHEAVY"/>
</dbReference>
<dbReference type="OMA" id="YLAYGQT"/>
<dbReference type="GO" id="GO:0005871">
    <property type="term" value="C:kinesin complex"/>
    <property type="evidence" value="ECO:0007669"/>
    <property type="project" value="TreeGrafter"/>
</dbReference>
<comment type="similarity">
    <text evidence="1">Belongs to the TRAFAC class myosin-kinesin ATPase superfamily. Kinesin family.</text>
</comment>
<dbReference type="SUPFAM" id="SSF52540">
    <property type="entry name" value="P-loop containing nucleoside triphosphate hydrolases"/>
    <property type="match status" value="1"/>
</dbReference>
<feature type="compositionally biased region" description="Low complexity" evidence="2">
    <location>
        <begin position="1031"/>
        <end position="1050"/>
    </location>
</feature>
<feature type="domain" description="Kinesin motor" evidence="3">
    <location>
        <begin position="1"/>
        <end position="652"/>
    </location>
</feature>
<feature type="binding site" evidence="1">
    <location>
        <begin position="142"/>
        <end position="149"/>
    </location>
    <ligand>
        <name>ATP</name>
        <dbReference type="ChEBI" id="CHEBI:30616"/>
    </ligand>
</feature>
<comment type="caution">
    <text evidence="4">The sequence shown here is derived from an EMBL/GenBank/DDBJ whole genome shotgun (WGS) entry which is preliminary data.</text>
</comment>
<protein>
    <submittedName>
        <fullName evidence="4">Putative kinesin</fullName>
    </submittedName>
</protein>
<feature type="compositionally biased region" description="Low complexity" evidence="2">
    <location>
        <begin position="763"/>
        <end position="775"/>
    </location>
</feature>
<proteinExistence type="inferred from homology"/>
<dbReference type="EMBL" id="LJSK01000138">
    <property type="protein sequence ID" value="KPI86296.1"/>
    <property type="molecule type" value="Genomic_DNA"/>
</dbReference>
<keyword evidence="1" id="KW-0505">Motor protein</keyword>
<feature type="region of interest" description="Disordered" evidence="2">
    <location>
        <begin position="960"/>
        <end position="1014"/>
    </location>
</feature>
<feature type="compositionally biased region" description="Low complexity" evidence="2">
    <location>
        <begin position="1288"/>
        <end position="1297"/>
    </location>
</feature>
<dbReference type="VEuPathDB" id="TriTrypDB:Lsey_0138_0110"/>
<dbReference type="PANTHER" id="PTHR24115">
    <property type="entry name" value="KINESIN-RELATED"/>
    <property type="match status" value="1"/>
</dbReference>
<accession>A0A0N0P5C2</accession>
<dbReference type="OrthoDB" id="3176171at2759"/>
<evidence type="ECO:0000256" key="2">
    <source>
        <dbReference type="SAM" id="MobiDB-lite"/>
    </source>
</evidence>
<dbReference type="GO" id="GO:0005524">
    <property type="term" value="F:ATP binding"/>
    <property type="evidence" value="ECO:0007669"/>
    <property type="project" value="UniProtKB-UniRule"/>
</dbReference>
<dbReference type="GO" id="GO:0016887">
    <property type="term" value="F:ATP hydrolysis activity"/>
    <property type="evidence" value="ECO:0007669"/>
    <property type="project" value="TreeGrafter"/>
</dbReference>
<feature type="compositionally biased region" description="Polar residues" evidence="2">
    <location>
        <begin position="1057"/>
        <end position="1068"/>
    </location>
</feature>
<dbReference type="InterPro" id="IPR001752">
    <property type="entry name" value="Kinesin_motor_dom"/>
</dbReference>
<keyword evidence="5" id="KW-1185">Reference proteome</keyword>
<feature type="compositionally biased region" description="Basic and acidic residues" evidence="2">
    <location>
        <begin position="283"/>
        <end position="294"/>
    </location>
</feature>
<feature type="region of interest" description="Disordered" evidence="2">
    <location>
        <begin position="1257"/>
        <end position="1311"/>
    </location>
</feature>
<feature type="compositionally biased region" description="Low complexity" evidence="2">
    <location>
        <begin position="905"/>
        <end position="922"/>
    </location>
</feature>
<feature type="region of interest" description="Disordered" evidence="2">
    <location>
        <begin position="1031"/>
        <end position="1075"/>
    </location>
</feature>
<dbReference type="PANTHER" id="PTHR24115:SF546">
    <property type="entry name" value="KINESIN-LIKE PROTEIN KIF14"/>
    <property type="match status" value="1"/>
</dbReference>
<dbReference type="SMART" id="SM00129">
    <property type="entry name" value="KISc"/>
    <property type="match status" value="1"/>
</dbReference>
<dbReference type="GO" id="GO:0005874">
    <property type="term" value="C:microtubule"/>
    <property type="evidence" value="ECO:0007669"/>
    <property type="project" value="TreeGrafter"/>
</dbReference>
<feature type="compositionally biased region" description="Polar residues" evidence="2">
    <location>
        <begin position="491"/>
        <end position="505"/>
    </location>
</feature>
<evidence type="ECO:0000313" key="5">
    <source>
        <dbReference type="Proteomes" id="UP000038009"/>
    </source>
</evidence>
<feature type="region of interest" description="Disordered" evidence="2">
    <location>
        <begin position="840"/>
        <end position="890"/>
    </location>
</feature>
<dbReference type="Proteomes" id="UP000038009">
    <property type="component" value="Unassembled WGS sequence"/>
</dbReference>
<dbReference type="GO" id="GO:0007018">
    <property type="term" value="P:microtubule-based movement"/>
    <property type="evidence" value="ECO:0007669"/>
    <property type="project" value="InterPro"/>
</dbReference>
<feature type="compositionally biased region" description="Polar residues" evidence="2">
    <location>
        <begin position="677"/>
        <end position="703"/>
    </location>
</feature>
<gene>
    <name evidence="4" type="ORF">ABL78_4643</name>
</gene>
<evidence type="ECO:0000259" key="3">
    <source>
        <dbReference type="PROSITE" id="PS50067"/>
    </source>
</evidence>
<feature type="region of interest" description="Disordered" evidence="2">
    <location>
        <begin position="664"/>
        <end position="783"/>
    </location>
</feature>
<feature type="compositionally biased region" description="Polar residues" evidence="2">
    <location>
        <begin position="864"/>
        <end position="890"/>
    </location>
</feature>
<evidence type="ECO:0000313" key="4">
    <source>
        <dbReference type="EMBL" id="KPI86296.1"/>
    </source>
</evidence>
<dbReference type="Gene3D" id="3.40.850.10">
    <property type="entry name" value="Kinesin motor domain"/>
    <property type="match status" value="2"/>
</dbReference>
<dbReference type="InterPro" id="IPR036961">
    <property type="entry name" value="Kinesin_motor_dom_sf"/>
</dbReference>
<dbReference type="GO" id="GO:0008017">
    <property type="term" value="F:microtubule binding"/>
    <property type="evidence" value="ECO:0007669"/>
    <property type="project" value="InterPro"/>
</dbReference>
<reference evidence="4 5" key="1">
    <citation type="journal article" date="2015" name="PLoS Pathog.">
        <title>Leptomonas seymouri: Adaptations to the Dixenous Life Cycle Analyzed by Genome Sequencing, Transcriptome Profiling and Co-infection with Leishmania donovani.</title>
        <authorList>
            <person name="Kraeva N."/>
            <person name="Butenko A."/>
            <person name="Hlavacova J."/>
            <person name="Kostygov A."/>
            <person name="Myskova J."/>
            <person name="Grybchuk D."/>
            <person name="Lestinova T."/>
            <person name="Votypka J."/>
            <person name="Volf P."/>
            <person name="Opperdoes F."/>
            <person name="Flegontov P."/>
            <person name="Lukes J."/>
            <person name="Yurchenko V."/>
        </authorList>
    </citation>
    <scope>NUCLEOTIDE SEQUENCE [LARGE SCALE GENOMIC DNA]</scope>
    <source>
        <strain evidence="4 5">ATCC 30220</strain>
    </source>
</reference>
<dbReference type="InterPro" id="IPR027417">
    <property type="entry name" value="P-loop_NTPase"/>
</dbReference>
<feature type="compositionally biased region" description="Pro residues" evidence="2">
    <location>
        <begin position="848"/>
        <end position="859"/>
    </location>
</feature>
<feature type="compositionally biased region" description="Basic and acidic residues" evidence="2">
    <location>
        <begin position="1123"/>
        <end position="1136"/>
    </location>
</feature>
<feature type="compositionally biased region" description="Polar residues" evidence="2">
    <location>
        <begin position="1302"/>
        <end position="1311"/>
    </location>
</feature>
<feature type="region of interest" description="Disordered" evidence="2">
    <location>
        <begin position="1102"/>
        <end position="1136"/>
    </location>
</feature>
<dbReference type="InterPro" id="IPR027640">
    <property type="entry name" value="Kinesin-like_fam"/>
</dbReference>
<dbReference type="GO" id="GO:0003777">
    <property type="term" value="F:microtubule motor activity"/>
    <property type="evidence" value="ECO:0007669"/>
    <property type="project" value="InterPro"/>
</dbReference>
<feature type="compositionally biased region" description="Polar residues" evidence="2">
    <location>
        <begin position="744"/>
        <end position="756"/>
    </location>
</feature>
<dbReference type="PROSITE" id="PS50067">
    <property type="entry name" value="KINESIN_MOTOR_2"/>
    <property type="match status" value="1"/>
</dbReference>
<keyword evidence="1" id="KW-0547">Nucleotide-binding</keyword>
<feature type="compositionally biased region" description="Polar residues" evidence="2">
    <location>
        <begin position="295"/>
        <end position="311"/>
    </location>
</feature>
<sequence>MKVFCRFAPSNGPAAAAFDSQSLDALPLLLRAEGQLLTSSASTASPTTTTTGTRVHLADPVTLSKAVFSCDGVFLTPGTAHDASALTREQQQQQEQLYACTCGCLLDAPSPTLARVPASFSSTAAALAAQGDVPRRIYLAYGQTASGKSYSLFGEAPSRRDKRDEPPSAAGVVPRYLYDVFRARASSSGSCPNSERACEGSARVFVDVSCVEVYNETITDLVALSTTMAAASMQRVSGVAAVPGSRASNGSGVHGGRHGAAYAHAAELQQKQAPVWAAHRRHRDEQEERGDDFSVRNSSISSPRNALASVSSQASLEEYGATRSDYSANNSMGMVNGDAPALPFTKTEYKATEKQQVLRCVERARCVSFAEAQAVLHALLSLRQACATSRNQSSSRGHLVFRVEAYASRPDSDGWASLQHETAFVDLAGSEGGRLTEADAPWKETLIPRAAAAGRHRRRGRSSGPISVNEGVAPKSRASSQRSHNSHDSSVCSTGSSRQSNCSNSHYSRDVASYHHYLLHPPLEDDGKALRARRLRETRCINASLLALRKVFRALHEATHLAHSYDASASNHSAALSRRPPLHHAPFKDSALTTILQPFLVPQAATPTETQQQQHSRTPRVRVVLLVCCSSRSADFYETVASLRLGAEATAVNPEVVLRALPVQRREQQQQQQQQQHANGSGTRRSQMTAAGSQPPFRSTSAPSGRLLRPSSAARQRDIGGSGSNDDDDDVDTAPSELLRRAESSSGHRVSGSTESAGGAQRSAATAVALAPSPADQVSGSGEVQRYKDTALVLYKQCKSLCESYDACVEELGRCRAALAEKDARIAALEARLAAAEKTSRCAAAHTSPPPPSPAPTGPPRGTEGSSSPAATSPQHSPPTGLSQQHQQQQCFYEMRRIARDTSTARRAAARLSRSRGVSSSTAREESARCMVSVSPFSTTSLMASAVAGGIAAATEAAVDDNAEGGSREQSVADYSKSPSSSPSQMRHAAGADPPTENAKASTADHKSLPGGPLQQARSIMHHLLSRQVFPPAGSSAAASPSPARDNSPSPVLPSLSAHNTATSTKTATLARDAAVQSKESAQRAVISAPLNLACPSCGSARSPASAHFGSSGATASSVTVSEEAKRSSSGERRGAAVEVVSWQELKLPSQDHQPLNGTAHRAATTSVSVAAAAAVGEALEVHSNSLPLEGSAPSSIQALALAQHSITPASPRNTTPAQAVAISMNESSEARSSGVECGAAREEEETQEIVISFRSSPAGCAASNSEGGTRRSKSTAYTALMPPSPSRSPASSRSPSFYALQPSTDGVYQL</sequence>
<organism evidence="4 5">
    <name type="scientific">Leptomonas seymouri</name>
    <dbReference type="NCBI Taxonomy" id="5684"/>
    <lineage>
        <taxon>Eukaryota</taxon>
        <taxon>Discoba</taxon>
        <taxon>Euglenozoa</taxon>
        <taxon>Kinetoplastea</taxon>
        <taxon>Metakinetoplastina</taxon>
        <taxon>Trypanosomatida</taxon>
        <taxon>Trypanosomatidae</taxon>
        <taxon>Leishmaniinae</taxon>
        <taxon>Leptomonas</taxon>
    </lineage>
</organism>